<keyword evidence="2 6" id="KW-1003">Cell membrane</keyword>
<proteinExistence type="inferred from homology"/>
<comment type="subcellular location">
    <subcellularLocation>
        <location evidence="1 6">Cell membrane</location>
        <topology evidence="1 6">Multi-pass membrane protein</topology>
    </subcellularLocation>
</comment>
<comment type="similarity">
    <text evidence="6">Belongs to the TVP38/TMEM64 family.</text>
</comment>
<keyword evidence="4 6" id="KW-1133">Transmembrane helix</keyword>
<keyword evidence="5 6" id="KW-0472">Membrane</keyword>
<evidence type="ECO:0000256" key="3">
    <source>
        <dbReference type="ARBA" id="ARBA00022692"/>
    </source>
</evidence>
<keyword evidence="9" id="KW-1185">Reference proteome</keyword>
<sequence length="213" mass="23835">MRKLGKVLIIVVWAAIIYAFFKLNLLNGDMNKLSNFFKNHGEYKTLLFIALSTFRVLALIPSAVFMILGGIMFTPMQGLFLTLISVILSETIIFILSKVMLAAKVQQYLVNKYPKVYKLLLRNNTRILALGILCPLAPSDVACFLASSTGVRYGRFIVTVVIANIPMAILYSFLGDSVTSSLNNSLIIGSMVLAISCYSIYLWNREQKQYKIV</sequence>
<accession>A0ABQ5N4F6</accession>
<dbReference type="InterPro" id="IPR015414">
    <property type="entry name" value="TMEM64"/>
</dbReference>
<feature type="transmembrane region" description="Helical" evidence="6">
    <location>
        <begin position="186"/>
        <end position="203"/>
    </location>
</feature>
<feature type="transmembrane region" description="Helical" evidence="6">
    <location>
        <begin position="7"/>
        <end position="26"/>
    </location>
</feature>
<dbReference type="Proteomes" id="UP001208567">
    <property type="component" value="Unassembled WGS sequence"/>
</dbReference>
<protein>
    <recommendedName>
        <fullName evidence="6">TVP38/TMEM64 family membrane protein</fullName>
    </recommendedName>
</protein>
<feature type="domain" description="VTT" evidence="7">
    <location>
        <begin position="60"/>
        <end position="176"/>
    </location>
</feature>
<evidence type="ECO:0000313" key="9">
    <source>
        <dbReference type="Proteomes" id="UP001208567"/>
    </source>
</evidence>
<evidence type="ECO:0000256" key="6">
    <source>
        <dbReference type="RuleBase" id="RU366058"/>
    </source>
</evidence>
<evidence type="ECO:0000256" key="2">
    <source>
        <dbReference type="ARBA" id="ARBA00022475"/>
    </source>
</evidence>
<keyword evidence="3 6" id="KW-0812">Transmembrane</keyword>
<gene>
    <name evidence="8" type="ORF">bsdE14_14980</name>
</gene>
<dbReference type="PANTHER" id="PTHR12677">
    <property type="entry name" value="GOLGI APPARATUS MEMBRANE PROTEIN TVP38-RELATED"/>
    <property type="match status" value="1"/>
</dbReference>
<dbReference type="EMBL" id="BRXR01000001">
    <property type="protein sequence ID" value="GLC30088.1"/>
    <property type="molecule type" value="Genomic_DNA"/>
</dbReference>
<evidence type="ECO:0000259" key="7">
    <source>
        <dbReference type="Pfam" id="PF09335"/>
    </source>
</evidence>
<feature type="transmembrane region" description="Helical" evidence="6">
    <location>
        <begin position="153"/>
        <end position="174"/>
    </location>
</feature>
<dbReference type="PANTHER" id="PTHR12677:SF49">
    <property type="entry name" value="TVP38_TMEM64 FAMILY MEMBRANE PROTEIN"/>
    <property type="match status" value="1"/>
</dbReference>
<feature type="transmembrane region" description="Helical" evidence="6">
    <location>
        <begin position="46"/>
        <end position="68"/>
    </location>
</feature>
<dbReference type="Pfam" id="PF09335">
    <property type="entry name" value="VTT_dom"/>
    <property type="match status" value="1"/>
</dbReference>
<dbReference type="RefSeq" id="WP_264849354.1">
    <property type="nucleotide sequence ID" value="NZ_BRXR01000001.1"/>
</dbReference>
<evidence type="ECO:0000256" key="4">
    <source>
        <dbReference type="ARBA" id="ARBA00022989"/>
    </source>
</evidence>
<name>A0ABQ5N4F6_9CLOT</name>
<feature type="transmembrane region" description="Helical" evidence="6">
    <location>
        <begin position="127"/>
        <end position="146"/>
    </location>
</feature>
<dbReference type="InterPro" id="IPR032816">
    <property type="entry name" value="VTT_dom"/>
</dbReference>
<reference evidence="8 9" key="1">
    <citation type="journal article" date="2024" name="Int. J. Syst. Evol. Microbiol.">
        <title>Clostridium omnivorum sp. nov., isolated from anoxic soil under the treatment of reductive soil disinfestation.</title>
        <authorList>
            <person name="Ueki A."/>
            <person name="Tonouchi A."/>
            <person name="Kaku N."/>
            <person name="Honma S."/>
            <person name="Ueki K."/>
        </authorList>
    </citation>
    <scope>NUCLEOTIDE SEQUENCE [LARGE SCALE GENOMIC DNA]</scope>
    <source>
        <strain evidence="8 9">E14</strain>
    </source>
</reference>
<comment type="caution">
    <text evidence="8">The sequence shown here is derived from an EMBL/GenBank/DDBJ whole genome shotgun (WGS) entry which is preliminary data.</text>
</comment>
<evidence type="ECO:0000256" key="5">
    <source>
        <dbReference type="ARBA" id="ARBA00023136"/>
    </source>
</evidence>
<feature type="transmembrane region" description="Helical" evidence="6">
    <location>
        <begin position="80"/>
        <end position="103"/>
    </location>
</feature>
<organism evidence="8 9">
    <name type="scientific">Clostridium omnivorum</name>
    <dbReference type="NCBI Taxonomy" id="1604902"/>
    <lineage>
        <taxon>Bacteria</taxon>
        <taxon>Bacillati</taxon>
        <taxon>Bacillota</taxon>
        <taxon>Clostridia</taxon>
        <taxon>Eubacteriales</taxon>
        <taxon>Clostridiaceae</taxon>
        <taxon>Clostridium</taxon>
    </lineage>
</organism>
<evidence type="ECO:0000313" key="8">
    <source>
        <dbReference type="EMBL" id="GLC30088.1"/>
    </source>
</evidence>
<evidence type="ECO:0000256" key="1">
    <source>
        <dbReference type="ARBA" id="ARBA00004651"/>
    </source>
</evidence>